<dbReference type="SMART" id="SM00855">
    <property type="entry name" value="PGAM"/>
    <property type="match status" value="1"/>
</dbReference>
<organism evidence="1 2">
    <name type="scientific">Piscinibacter terrae</name>
    <dbReference type="NCBI Taxonomy" id="2496871"/>
    <lineage>
        <taxon>Bacteria</taxon>
        <taxon>Pseudomonadati</taxon>
        <taxon>Pseudomonadota</taxon>
        <taxon>Betaproteobacteria</taxon>
        <taxon>Burkholderiales</taxon>
        <taxon>Sphaerotilaceae</taxon>
        <taxon>Piscinibacter</taxon>
    </lineage>
</organism>
<dbReference type="Proteomes" id="UP000267464">
    <property type="component" value="Unassembled WGS sequence"/>
</dbReference>
<proteinExistence type="predicted"/>
<dbReference type="RefSeq" id="WP_124542327.1">
    <property type="nucleotide sequence ID" value="NZ_QUSW01000006.1"/>
</dbReference>
<dbReference type="InterPro" id="IPR006311">
    <property type="entry name" value="TAT_signal"/>
</dbReference>
<dbReference type="AlphaFoldDB" id="A0A3N7HKY4"/>
<reference evidence="1 2" key="2">
    <citation type="submission" date="2018-12" db="EMBL/GenBank/DDBJ databases">
        <title>Rhizobacter gummiphilus sp. nov., a rubber-degrading bacterium isolated from the soil of a botanical garden in Japan.</title>
        <authorList>
            <person name="Shunsuke S.S."/>
        </authorList>
    </citation>
    <scope>NUCLEOTIDE SEQUENCE [LARGE SCALE GENOMIC DNA]</scope>
    <source>
        <strain evidence="1 2">S-16</strain>
    </source>
</reference>
<dbReference type="SUPFAM" id="SSF53254">
    <property type="entry name" value="Phosphoglycerate mutase-like"/>
    <property type="match status" value="1"/>
</dbReference>
<gene>
    <name evidence="1" type="ORF">DZC73_20890</name>
</gene>
<dbReference type="InterPro" id="IPR029033">
    <property type="entry name" value="His_PPase_superfam"/>
</dbReference>
<sequence length="229" mass="24981">MIRTTPDELPPSGRRRALWACGWLAWAAAQAPARAGMRLAQARPSSTAATVDALRQGGHVMVMRHAATEFGEVDAYPYEFDNPSAQRALSDVGRLEARAVGRALKTAGVRTGHVYSGPFRRSTETAEYLGFERFEIWPDLAEDAYANAREQARRAAKLYRLVATAPPAGLNTLIVTHKPVMVRAFGERLASIEPTEMAVFRPLAAGRVSLVGRLTKEDWRAVLQAAPAA</sequence>
<dbReference type="CDD" id="cd07067">
    <property type="entry name" value="HP_PGM_like"/>
    <property type="match status" value="1"/>
</dbReference>
<accession>A0A3N7HKY4</accession>
<evidence type="ECO:0008006" key="3">
    <source>
        <dbReference type="Google" id="ProtNLM"/>
    </source>
</evidence>
<dbReference type="Pfam" id="PF00300">
    <property type="entry name" value="His_Phos_1"/>
    <property type="match status" value="1"/>
</dbReference>
<dbReference type="InterPro" id="IPR013078">
    <property type="entry name" value="His_Pase_superF_clade-1"/>
</dbReference>
<dbReference type="PROSITE" id="PS51318">
    <property type="entry name" value="TAT"/>
    <property type="match status" value="1"/>
</dbReference>
<dbReference type="Gene3D" id="3.40.50.1240">
    <property type="entry name" value="Phosphoglycerate mutase-like"/>
    <property type="match status" value="1"/>
</dbReference>
<evidence type="ECO:0000313" key="2">
    <source>
        <dbReference type="Proteomes" id="UP000267464"/>
    </source>
</evidence>
<keyword evidence="2" id="KW-1185">Reference proteome</keyword>
<protein>
    <recommendedName>
        <fullName evidence="3">Histidine phosphatase family protein</fullName>
    </recommendedName>
</protein>
<dbReference type="OrthoDB" id="8685508at2"/>
<dbReference type="EMBL" id="QUSW01000006">
    <property type="protein sequence ID" value="RQP22757.1"/>
    <property type="molecule type" value="Genomic_DNA"/>
</dbReference>
<evidence type="ECO:0000313" key="1">
    <source>
        <dbReference type="EMBL" id="RQP22757.1"/>
    </source>
</evidence>
<name>A0A3N7HKY4_9BURK</name>
<comment type="caution">
    <text evidence="1">The sequence shown here is derived from an EMBL/GenBank/DDBJ whole genome shotgun (WGS) entry which is preliminary data.</text>
</comment>
<reference evidence="1 2" key="1">
    <citation type="submission" date="2018-08" db="EMBL/GenBank/DDBJ databases">
        <authorList>
            <person name="Khan S.A."/>
            <person name="Jeon C.O."/>
            <person name="Chun B.H."/>
            <person name="Jeong S.E."/>
        </authorList>
    </citation>
    <scope>NUCLEOTIDE SEQUENCE [LARGE SCALE GENOMIC DNA]</scope>
    <source>
        <strain evidence="1 2">S-16</strain>
    </source>
</reference>